<dbReference type="OrthoDB" id="1668162at2759"/>
<proteinExistence type="predicted"/>
<dbReference type="AlphaFoldDB" id="A0A0D2LXY5"/>
<gene>
    <name evidence="3" type="ORF">MNEG_11694</name>
</gene>
<evidence type="ECO:0000313" key="4">
    <source>
        <dbReference type="Proteomes" id="UP000054498"/>
    </source>
</evidence>
<dbReference type="InterPro" id="IPR051425">
    <property type="entry name" value="Formin_Homology"/>
</dbReference>
<evidence type="ECO:0000256" key="1">
    <source>
        <dbReference type="SAM" id="MobiDB-lite"/>
    </source>
</evidence>
<sequence>MAPRAAAPGSPVLLTPTNSTLGRSASGRRLSRLGSGSRRRLSRGASGSSCDGSSDGASMEAAPEQLSGQAYVSAVPDKNVPGSIWEAIGAALREEAPALDLAPLEESFALAKAAQAEPSTPKNTVNAVIDLRRATNVGITLRGCQITPKNVVSSVTARSGPAFESPDLLRGLIPCIPTEDERASLEAYARKGGALSSLSATEQVMAALAGIPRLAQRLRACQLDLELPEKLAHAQDLLKVSFSLLPR</sequence>
<dbReference type="Gene3D" id="1.20.58.2220">
    <property type="entry name" value="Formin, FH2 domain"/>
    <property type="match status" value="1"/>
</dbReference>
<protein>
    <recommendedName>
        <fullName evidence="2">FH2 domain-containing protein</fullName>
    </recommendedName>
</protein>
<dbReference type="SUPFAM" id="SSF101447">
    <property type="entry name" value="Formin homology 2 domain (FH2 domain)"/>
    <property type="match status" value="1"/>
</dbReference>
<dbReference type="PANTHER" id="PTHR45725">
    <property type="entry name" value="FORMIN HOMOLOGY 2 FAMILY MEMBER"/>
    <property type="match status" value="1"/>
</dbReference>
<name>A0A0D2LXY5_9CHLO</name>
<reference evidence="3 4" key="1">
    <citation type="journal article" date="2013" name="BMC Genomics">
        <title>Reconstruction of the lipid metabolism for the microalga Monoraphidium neglectum from its genome sequence reveals characteristics suitable for biofuel production.</title>
        <authorList>
            <person name="Bogen C."/>
            <person name="Al-Dilaimi A."/>
            <person name="Albersmeier A."/>
            <person name="Wichmann J."/>
            <person name="Grundmann M."/>
            <person name="Rupp O."/>
            <person name="Lauersen K.J."/>
            <person name="Blifernez-Klassen O."/>
            <person name="Kalinowski J."/>
            <person name="Goesmann A."/>
            <person name="Mussgnug J.H."/>
            <person name="Kruse O."/>
        </authorList>
    </citation>
    <scope>NUCLEOTIDE SEQUENCE [LARGE SCALE GENOMIC DNA]</scope>
    <source>
        <strain evidence="3 4">SAG 48.87</strain>
    </source>
</reference>
<dbReference type="Pfam" id="PF02181">
    <property type="entry name" value="FH2"/>
    <property type="match status" value="1"/>
</dbReference>
<dbReference type="PROSITE" id="PS51444">
    <property type="entry name" value="FH2"/>
    <property type="match status" value="1"/>
</dbReference>
<feature type="compositionally biased region" description="Low complexity" evidence="1">
    <location>
        <begin position="43"/>
        <end position="58"/>
    </location>
</feature>
<feature type="domain" description="FH2" evidence="2">
    <location>
        <begin position="57"/>
        <end position="247"/>
    </location>
</feature>
<dbReference type="PANTHER" id="PTHR45725:SF1">
    <property type="entry name" value="DISHEVELLED ASSOCIATED ACTIVATOR OF MORPHOGENESIS, ISOFORM D"/>
    <property type="match status" value="1"/>
</dbReference>
<dbReference type="STRING" id="145388.A0A0D2LXY5"/>
<dbReference type="KEGG" id="mng:MNEG_11694"/>
<dbReference type="InterPro" id="IPR015425">
    <property type="entry name" value="FH2_Formin"/>
</dbReference>
<organism evidence="3 4">
    <name type="scientific">Monoraphidium neglectum</name>
    <dbReference type="NCBI Taxonomy" id="145388"/>
    <lineage>
        <taxon>Eukaryota</taxon>
        <taxon>Viridiplantae</taxon>
        <taxon>Chlorophyta</taxon>
        <taxon>core chlorophytes</taxon>
        <taxon>Chlorophyceae</taxon>
        <taxon>CS clade</taxon>
        <taxon>Sphaeropleales</taxon>
        <taxon>Selenastraceae</taxon>
        <taxon>Monoraphidium</taxon>
    </lineage>
</organism>
<accession>A0A0D2LXY5</accession>
<dbReference type="GeneID" id="25728982"/>
<feature type="compositionally biased region" description="Low complexity" evidence="1">
    <location>
        <begin position="21"/>
        <end position="36"/>
    </location>
</feature>
<dbReference type="InterPro" id="IPR042201">
    <property type="entry name" value="FH2_Formin_sf"/>
</dbReference>
<dbReference type="EMBL" id="KK103085">
    <property type="protein sequence ID" value="KIY96269.1"/>
    <property type="molecule type" value="Genomic_DNA"/>
</dbReference>
<feature type="region of interest" description="Disordered" evidence="1">
    <location>
        <begin position="1"/>
        <end position="64"/>
    </location>
</feature>
<evidence type="ECO:0000259" key="2">
    <source>
        <dbReference type="PROSITE" id="PS51444"/>
    </source>
</evidence>
<dbReference type="RefSeq" id="XP_013895289.1">
    <property type="nucleotide sequence ID" value="XM_014039835.1"/>
</dbReference>
<dbReference type="Proteomes" id="UP000054498">
    <property type="component" value="Unassembled WGS sequence"/>
</dbReference>
<evidence type="ECO:0000313" key="3">
    <source>
        <dbReference type="EMBL" id="KIY96269.1"/>
    </source>
</evidence>
<keyword evidence="4" id="KW-1185">Reference proteome</keyword>